<dbReference type="AlphaFoldDB" id="A0A9D4I3J5"/>
<reference evidence="1" key="1">
    <citation type="journal article" date="2019" name="bioRxiv">
        <title>The Genome of the Zebra Mussel, Dreissena polymorpha: A Resource for Invasive Species Research.</title>
        <authorList>
            <person name="McCartney M.A."/>
            <person name="Auch B."/>
            <person name="Kono T."/>
            <person name="Mallez S."/>
            <person name="Zhang Y."/>
            <person name="Obille A."/>
            <person name="Becker A."/>
            <person name="Abrahante J.E."/>
            <person name="Garbe J."/>
            <person name="Badalamenti J.P."/>
            <person name="Herman A."/>
            <person name="Mangelson H."/>
            <person name="Liachko I."/>
            <person name="Sullivan S."/>
            <person name="Sone E.D."/>
            <person name="Koren S."/>
            <person name="Silverstein K.A.T."/>
            <person name="Beckman K.B."/>
            <person name="Gohl D.M."/>
        </authorList>
    </citation>
    <scope>NUCLEOTIDE SEQUENCE</scope>
    <source>
        <strain evidence="1">Duluth1</strain>
        <tissue evidence="1">Whole animal</tissue>
    </source>
</reference>
<keyword evidence="2" id="KW-1185">Reference proteome</keyword>
<dbReference type="EMBL" id="JAIWYP010000011">
    <property type="protein sequence ID" value="KAH3742387.1"/>
    <property type="molecule type" value="Genomic_DNA"/>
</dbReference>
<proteinExistence type="predicted"/>
<gene>
    <name evidence="1" type="ORF">DPMN_049129</name>
</gene>
<comment type="caution">
    <text evidence="1">The sequence shown here is derived from an EMBL/GenBank/DDBJ whole genome shotgun (WGS) entry which is preliminary data.</text>
</comment>
<dbReference type="Proteomes" id="UP000828390">
    <property type="component" value="Unassembled WGS sequence"/>
</dbReference>
<reference evidence="1" key="2">
    <citation type="submission" date="2020-11" db="EMBL/GenBank/DDBJ databases">
        <authorList>
            <person name="McCartney M.A."/>
            <person name="Auch B."/>
            <person name="Kono T."/>
            <person name="Mallez S."/>
            <person name="Becker A."/>
            <person name="Gohl D.M."/>
            <person name="Silverstein K.A.T."/>
            <person name="Koren S."/>
            <person name="Bechman K.B."/>
            <person name="Herman A."/>
            <person name="Abrahante J.E."/>
            <person name="Garbe J."/>
        </authorList>
    </citation>
    <scope>NUCLEOTIDE SEQUENCE</scope>
    <source>
        <strain evidence="1">Duluth1</strain>
        <tissue evidence="1">Whole animal</tissue>
    </source>
</reference>
<protein>
    <submittedName>
        <fullName evidence="1">Uncharacterized protein</fullName>
    </submittedName>
</protein>
<name>A0A9D4I3J5_DREPO</name>
<organism evidence="1 2">
    <name type="scientific">Dreissena polymorpha</name>
    <name type="common">Zebra mussel</name>
    <name type="synonym">Mytilus polymorpha</name>
    <dbReference type="NCBI Taxonomy" id="45954"/>
    <lineage>
        <taxon>Eukaryota</taxon>
        <taxon>Metazoa</taxon>
        <taxon>Spiralia</taxon>
        <taxon>Lophotrochozoa</taxon>
        <taxon>Mollusca</taxon>
        <taxon>Bivalvia</taxon>
        <taxon>Autobranchia</taxon>
        <taxon>Heteroconchia</taxon>
        <taxon>Euheterodonta</taxon>
        <taxon>Imparidentia</taxon>
        <taxon>Neoheterodontei</taxon>
        <taxon>Myida</taxon>
        <taxon>Dreissenoidea</taxon>
        <taxon>Dreissenidae</taxon>
        <taxon>Dreissena</taxon>
    </lineage>
</organism>
<evidence type="ECO:0000313" key="2">
    <source>
        <dbReference type="Proteomes" id="UP000828390"/>
    </source>
</evidence>
<evidence type="ECO:0000313" key="1">
    <source>
        <dbReference type="EMBL" id="KAH3742387.1"/>
    </source>
</evidence>
<accession>A0A9D4I3J5</accession>
<sequence>MILNEYLYLYTGLGDGTDDPNDAPESSSRDQRLATFIIKRPCTAVVVLIRLREVKEEDSTCPCCFLLVLFNAIYF</sequence>